<dbReference type="InterPro" id="IPR052544">
    <property type="entry name" value="Bacteriocin_Proc_Enz"/>
</dbReference>
<comment type="caution">
    <text evidence="2">The sequence shown here is derived from an EMBL/GenBank/DDBJ whole genome shotgun (WGS) entry which is preliminary data.</text>
</comment>
<gene>
    <name evidence="2" type="ORF">UW52_C0027G0001</name>
</gene>
<reference evidence="2 3" key="1">
    <citation type="journal article" date="2015" name="Nature">
        <title>rRNA introns, odd ribosomes, and small enigmatic genomes across a large radiation of phyla.</title>
        <authorList>
            <person name="Brown C.T."/>
            <person name="Hug L.A."/>
            <person name="Thomas B.C."/>
            <person name="Sharon I."/>
            <person name="Castelle C.J."/>
            <person name="Singh A."/>
            <person name="Wilkins M.J."/>
            <person name="Williams K.H."/>
            <person name="Banfield J.F."/>
        </authorList>
    </citation>
    <scope>NUCLEOTIDE SEQUENCE [LARGE SCALE GENOMIC DNA]</scope>
</reference>
<dbReference type="Gene3D" id="3.40.109.10">
    <property type="entry name" value="NADH Oxidase"/>
    <property type="match status" value="1"/>
</dbReference>
<protein>
    <recommendedName>
        <fullName evidence="1">Nitroreductase domain-containing protein</fullName>
    </recommendedName>
</protein>
<organism evidence="2 3">
    <name type="scientific">Candidatus Gottesmanbacteria bacterium GW2011_GWA1_44_24b</name>
    <dbReference type="NCBI Taxonomy" id="1618437"/>
    <lineage>
        <taxon>Bacteria</taxon>
        <taxon>Candidatus Gottesmaniibacteriota</taxon>
    </lineage>
</organism>
<feature type="non-terminal residue" evidence="2">
    <location>
        <position position="1"/>
    </location>
</feature>
<dbReference type="Proteomes" id="UP000034521">
    <property type="component" value="Unassembled WGS sequence"/>
</dbReference>
<evidence type="ECO:0000313" key="3">
    <source>
        <dbReference type="Proteomes" id="UP000034521"/>
    </source>
</evidence>
<feature type="domain" description="Nitroreductase" evidence="1">
    <location>
        <begin position="10"/>
        <end position="100"/>
    </location>
</feature>
<dbReference type="SUPFAM" id="SSF55469">
    <property type="entry name" value="FMN-dependent nitroreductase-like"/>
    <property type="match status" value="1"/>
</dbReference>
<dbReference type="InterPro" id="IPR000415">
    <property type="entry name" value="Nitroreductase-like"/>
</dbReference>
<dbReference type="CDD" id="cd02142">
    <property type="entry name" value="McbC_SagB-like_oxidoreductase"/>
    <property type="match status" value="1"/>
</dbReference>
<accession>A0A0G1LK87</accession>
<dbReference type="InterPro" id="IPR029479">
    <property type="entry name" value="Nitroreductase"/>
</dbReference>
<dbReference type="PANTHER" id="PTHR43745">
    <property type="entry name" value="NITROREDUCTASE MJ1384-RELATED"/>
    <property type="match status" value="1"/>
</dbReference>
<proteinExistence type="predicted"/>
<dbReference type="GO" id="GO:0016491">
    <property type="term" value="F:oxidoreductase activity"/>
    <property type="evidence" value="ECO:0007669"/>
    <property type="project" value="InterPro"/>
</dbReference>
<dbReference type="Pfam" id="PF00881">
    <property type="entry name" value="Nitroreductase"/>
    <property type="match status" value="1"/>
</dbReference>
<name>A0A0G1LK87_9BACT</name>
<dbReference type="AlphaFoldDB" id="A0A0G1LK87"/>
<dbReference type="PANTHER" id="PTHR43745:SF2">
    <property type="entry name" value="NITROREDUCTASE MJ1384-RELATED"/>
    <property type="match status" value="1"/>
</dbReference>
<dbReference type="EMBL" id="LCIQ01000027">
    <property type="protein sequence ID" value="KKT60329.1"/>
    <property type="molecule type" value="Genomic_DNA"/>
</dbReference>
<sequence length="102" mass="11397">LEENLSSWVSKTFGRQDWILQSSVIFLITCVLDRNRIKYGDRGYRYSLIEAGHLGQNICLLAEKCKFGSCALGGYIDGEMDTLLDIQNTKEVTLYAIAVGSV</sequence>
<evidence type="ECO:0000313" key="2">
    <source>
        <dbReference type="EMBL" id="KKT60329.1"/>
    </source>
</evidence>
<evidence type="ECO:0000259" key="1">
    <source>
        <dbReference type="Pfam" id="PF00881"/>
    </source>
</evidence>